<organism evidence="2 3">
    <name type="scientific">Romanomermis culicivorax</name>
    <name type="common">Nematode worm</name>
    <dbReference type="NCBI Taxonomy" id="13658"/>
    <lineage>
        <taxon>Eukaryota</taxon>
        <taxon>Metazoa</taxon>
        <taxon>Ecdysozoa</taxon>
        <taxon>Nematoda</taxon>
        <taxon>Enoplea</taxon>
        <taxon>Dorylaimia</taxon>
        <taxon>Mermithida</taxon>
        <taxon>Mermithoidea</taxon>
        <taxon>Mermithidae</taxon>
        <taxon>Romanomermis</taxon>
    </lineage>
</organism>
<dbReference type="WBParaSite" id="nRc.2.0.1.t41431-RA">
    <property type="protein sequence ID" value="nRc.2.0.1.t41431-RA"/>
    <property type="gene ID" value="nRc.2.0.1.g41431"/>
</dbReference>
<reference evidence="3" key="1">
    <citation type="submission" date="2022-11" db="UniProtKB">
        <authorList>
            <consortium name="WormBaseParasite"/>
        </authorList>
    </citation>
    <scope>IDENTIFICATION</scope>
</reference>
<evidence type="ECO:0000313" key="3">
    <source>
        <dbReference type="WBParaSite" id="nRc.2.0.1.t41431-RA"/>
    </source>
</evidence>
<dbReference type="AlphaFoldDB" id="A0A915KTI0"/>
<dbReference type="InterPro" id="IPR039496">
    <property type="entry name" value="CCDC92/74_N"/>
</dbReference>
<sequence>MLKVIVRPGTEQLCDQSGEERSEFVEKDALLVQQKDNEGCSAVKKIASDLNTKIEQHSYSIGESSCFRQAMATSPRYDSMQVEFLQLEHAKMLKSLYAEIERLQRRVFELSSAELNLASVERENKME</sequence>
<keyword evidence="2" id="KW-1185">Reference proteome</keyword>
<proteinExistence type="predicted"/>
<feature type="domain" description="CCDC92/74 N-terminal" evidence="1">
    <location>
        <begin position="81"/>
        <end position="111"/>
    </location>
</feature>
<name>A0A915KTI0_ROMCU</name>
<protein>
    <submittedName>
        <fullName evidence="3">CCDC92/74 N-terminal domain-containing protein</fullName>
    </submittedName>
</protein>
<dbReference type="Pfam" id="PF14916">
    <property type="entry name" value="CCDC92"/>
    <property type="match status" value="1"/>
</dbReference>
<accession>A0A915KTI0</accession>
<evidence type="ECO:0000313" key="2">
    <source>
        <dbReference type="Proteomes" id="UP000887565"/>
    </source>
</evidence>
<evidence type="ECO:0000259" key="1">
    <source>
        <dbReference type="Pfam" id="PF14916"/>
    </source>
</evidence>
<dbReference type="Proteomes" id="UP000887565">
    <property type="component" value="Unplaced"/>
</dbReference>